<dbReference type="PANTHER" id="PTHR47354">
    <property type="entry name" value="NADH OXIDOREDUCTASE HCR"/>
    <property type="match status" value="1"/>
</dbReference>
<dbReference type="InterPro" id="IPR012675">
    <property type="entry name" value="Beta-grasp_dom_sf"/>
</dbReference>
<dbReference type="PRINTS" id="PR00371">
    <property type="entry name" value="FPNCR"/>
</dbReference>
<organism evidence="6 7">
    <name type="scientific">Rhodococcus pyridinivorans KG-16</name>
    <dbReference type="NCBI Taxonomy" id="1441730"/>
    <lineage>
        <taxon>Bacteria</taxon>
        <taxon>Bacillati</taxon>
        <taxon>Actinomycetota</taxon>
        <taxon>Actinomycetes</taxon>
        <taxon>Mycobacteriales</taxon>
        <taxon>Nocardiaceae</taxon>
        <taxon>Rhodococcus</taxon>
    </lineage>
</organism>
<evidence type="ECO:0000256" key="2">
    <source>
        <dbReference type="ARBA" id="ARBA00022714"/>
    </source>
</evidence>
<gene>
    <name evidence="6" type="ORF">Z045_02315</name>
</gene>
<dbReference type="Proteomes" id="UP000053060">
    <property type="component" value="Unassembled WGS sequence"/>
</dbReference>
<dbReference type="InterPro" id="IPR039261">
    <property type="entry name" value="FNR_nucleotide-bd"/>
</dbReference>
<dbReference type="SUPFAM" id="SSF54292">
    <property type="entry name" value="2Fe-2S ferredoxin-like"/>
    <property type="match status" value="1"/>
</dbReference>
<accession>A0A0V9UQN2</accession>
<dbReference type="InterPro" id="IPR001041">
    <property type="entry name" value="2Fe-2S_ferredoxin-type"/>
</dbReference>
<dbReference type="InterPro" id="IPR001709">
    <property type="entry name" value="Flavoprot_Pyr_Nucl_cyt_Rdtase"/>
</dbReference>
<evidence type="ECO:0000313" key="6">
    <source>
        <dbReference type="EMBL" id="KSZ60312.1"/>
    </source>
</evidence>
<evidence type="ECO:0000259" key="5">
    <source>
        <dbReference type="PROSITE" id="PS51384"/>
    </source>
</evidence>
<dbReference type="PRINTS" id="PR00410">
    <property type="entry name" value="PHEHYDRXLASE"/>
</dbReference>
<dbReference type="CDD" id="cd00207">
    <property type="entry name" value="fer2"/>
    <property type="match status" value="1"/>
</dbReference>
<keyword evidence="2" id="KW-0001">2Fe-2S</keyword>
<dbReference type="GO" id="GO:0051537">
    <property type="term" value="F:2 iron, 2 sulfur cluster binding"/>
    <property type="evidence" value="ECO:0007669"/>
    <property type="project" value="UniProtKB-KW"/>
</dbReference>
<dbReference type="PROSITE" id="PS51384">
    <property type="entry name" value="FAD_FR"/>
    <property type="match status" value="1"/>
</dbReference>
<evidence type="ECO:0000313" key="7">
    <source>
        <dbReference type="Proteomes" id="UP000053060"/>
    </source>
</evidence>
<dbReference type="InterPro" id="IPR017927">
    <property type="entry name" value="FAD-bd_FR_type"/>
</dbReference>
<keyword evidence="3" id="KW-0411">Iron-sulfur</keyword>
<feature type="domain" description="FAD-binding FR-type" evidence="5">
    <location>
        <begin position="118"/>
        <end position="219"/>
    </location>
</feature>
<dbReference type="AlphaFoldDB" id="A0A0V9UQN2"/>
<reference evidence="7" key="1">
    <citation type="submission" date="2015-01" db="EMBL/GenBank/DDBJ databases">
        <title>Draft genome sequence of Rhodococcus pyridinivorans strain KG-16, a hydrocarbon-degrading bacterium.</title>
        <authorList>
            <person name="Aggarwal R.K."/>
            <person name="Dawar C."/>
        </authorList>
    </citation>
    <scope>NUCLEOTIDE SEQUENCE [LARGE SCALE GENOMIC DNA]</scope>
    <source>
        <strain evidence="7">KG-16</strain>
    </source>
</reference>
<dbReference type="Gene3D" id="3.10.20.30">
    <property type="match status" value="1"/>
</dbReference>
<dbReference type="PROSITE" id="PS51085">
    <property type="entry name" value="2FE2S_FER_2"/>
    <property type="match status" value="1"/>
</dbReference>
<keyword evidence="2" id="KW-0408">Iron</keyword>
<dbReference type="PROSITE" id="PS00197">
    <property type="entry name" value="2FE2S_FER_1"/>
    <property type="match status" value="1"/>
</dbReference>
<evidence type="ECO:0000256" key="3">
    <source>
        <dbReference type="ARBA" id="ARBA00023014"/>
    </source>
</evidence>
<feature type="domain" description="2Fe-2S ferredoxin-type" evidence="4">
    <location>
        <begin position="18"/>
        <end position="112"/>
    </location>
</feature>
<comment type="caution">
    <text evidence="6">The sequence shown here is derived from an EMBL/GenBank/DDBJ whole genome shotgun (WGS) entry which is preliminary data.</text>
</comment>
<comment type="cofactor">
    <cofactor evidence="1">
        <name>FAD</name>
        <dbReference type="ChEBI" id="CHEBI:57692"/>
    </cofactor>
</comment>
<dbReference type="EMBL" id="AZXY01000001">
    <property type="protein sequence ID" value="KSZ60312.1"/>
    <property type="molecule type" value="Genomic_DNA"/>
</dbReference>
<keyword evidence="2" id="KW-0479">Metal-binding</keyword>
<dbReference type="InterPro" id="IPR050415">
    <property type="entry name" value="MRET"/>
</dbReference>
<dbReference type="InterPro" id="IPR036010">
    <property type="entry name" value="2Fe-2S_ferredoxin-like_sf"/>
</dbReference>
<dbReference type="Gene3D" id="2.40.30.10">
    <property type="entry name" value="Translation factors"/>
    <property type="match status" value="1"/>
</dbReference>
<dbReference type="PANTHER" id="PTHR47354:SF5">
    <property type="entry name" value="PROTEIN RFBI"/>
    <property type="match status" value="1"/>
</dbReference>
<name>A0A0V9UQN2_9NOCA</name>
<dbReference type="InterPro" id="IPR017938">
    <property type="entry name" value="Riboflavin_synthase-like_b-brl"/>
</dbReference>
<dbReference type="SUPFAM" id="SSF52343">
    <property type="entry name" value="Ferredoxin reductase-like, C-terminal NADP-linked domain"/>
    <property type="match status" value="1"/>
</dbReference>
<dbReference type="InterPro" id="IPR001433">
    <property type="entry name" value="OxRdtase_FAD/NAD-bd"/>
</dbReference>
<protein>
    <submittedName>
        <fullName evidence="6">Ferredoxin</fullName>
    </submittedName>
</protein>
<evidence type="ECO:0000259" key="4">
    <source>
        <dbReference type="PROSITE" id="PS51085"/>
    </source>
</evidence>
<evidence type="ECO:0000256" key="1">
    <source>
        <dbReference type="ARBA" id="ARBA00001974"/>
    </source>
</evidence>
<dbReference type="Gene3D" id="3.40.50.80">
    <property type="entry name" value="Nucleotide-binding domain of ferredoxin-NADP reductase (FNR) module"/>
    <property type="match status" value="1"/>
</dbReference>
<dbReference type="SUPFAM" id="SSF63380">
    <property type="entry name" value="Riboflavin synthase domain-like"/>
    <property type="match status" value="1"/>
</dbReference>
<sequence length="351" mass="37603">MTITSTEAVAASEAGVVHTVDLTFADGTRTVSVPAGSTVLEAATAAGVRLVSQCTVGTCGTCVGKVVRGDLAMPQDRVFSLRQDEIREGQRLLCQSVACADSEVELDYPASMLDEYPLVAATAKVGAITWLGESVVELVLKLPKSVRFAFRAGQYVRMQVPGTEEWRSYSMASGERDRKKLAFTIRVLPSGAMSDYLRTVATVGDTIEIEGPSGGFGLADEPGPTLMIAGGTGLAPMLSMLENLQTAREDHPIRLVFGCAREADLFHLDELEARRSFMRTLDVRVVSDEPTSLDGVLIGNPVSVLTEDDVRDPRTSAYLCGPTAMLAAAHDRLVELGLPAERIHAEQFLPS</sequence>
<dbReference type="Pfam" id="PF00970">
    <property type="entry name" value="FAD_binding_6"/>
    <property type="match status" value="1"/>
</dbReference>
<proteinExistence type="predicted"/>
<dbReference type="GO" id="GO:0016491">
    <property type="term" value="F:oxidoreductase activity"/>
    <property type="evidence" value="ECO:0007669"/>
    <property type="project" value="InterPro"/>
</dbReference>
<dbReference type="Pfam" id="PF00175">
    <property type="entry name" value="NAD_binding_1"/>
    <property type="match status" value="1"/>
</dbReference>
<dbReference type="Pfam" id="PF00111">
    <property type="entry name" value="Fer2"/>
    <property type="match status" value="1"/>
</dbReference>
<dbReference type="InterPro" id="IPR008333">
    <property type="entry name" value="Cbr1-like_FAD-bd_dom"/>
</dbReference>
<dbReference type="PATRIC" id="fig|1441730.3.peg.485"/>
<dbReference type="InterPro" id="IPR006058">
    <property type="entry name" value="2Fe2S_fd_BS"/>
</dbReference>
<dbReference type="RefSeq" id="WP_060650426.1">
    <property type="nucleotide sequence ID" value="NZ_AZXY01000001.1"/>
</dbReference>
<reference evidence="6 7" key="2">
    <citation type="journal article" date="2016" name="Genome Announc.">
        <title>Draft Genome Sequence of a Versatile Hydrocarbon-Degrading Bacterium, Rhodococcus pyridinivorans Strain KG-16, Collected from Oil Fields in India.</title>
        <authorList>
            <person name="Aggarwal R.K."/>
            <person name="Dawar C."/>
            <person name="Phanindranath R."/>
            <person name="Mutnuri L."/>
            <person name="Dayal A.M."/>
        </authorList>
    </citation>
    <scope>NUCLEOTIDE SEQUENCE [LARGE SCALE GENOMIC DNA]</scope>
    <source>
        <strain evidence="6 7">KG-16</strain>
    </source>
</reference>